<name>A0ABN7P499_TIMPD</name>
<dbReference type="Proteomes" id="UP001153148">
    <property type="component" value="Unassembled WGS sequence"/>
</dbReference>
<reference evidence="2" key="1">
    <citation type="submission" date="2021-03" db="EMBL/GenBank/DDBJ databases">
        <authorList>
            <person name="Tran Van P."/>
        </authorList>
    </citation>
    <scope>NUCLEOTIDE SEQUENCE</scope>
</reference>
<evidence type="ECO:0000256" key="1">
    <source>
        <dbReference type="SAM" id="MobiDB-lite"/>
    </source>
</evidence>
<feature type="compositionally biased region" description="Low complexity" evidence="1">
    <location>
        <begin position="1"/>
        <end position="29"/>
    </location>
</feature>
<gene>
    <name evidence="2" type="ORF">TPAB3V08_LOCUS8807</name>
</gene>
<proteinExistence type="predicted"/>
<evidence type="ECO:0000313" key="2">
    <source>
        <dbReference type="EMBL" id="CAG2061854.1"/>
    </source>
</evidence>
<sequence>MQQEFAQFQHQQQQQQAHQQQQHNQQQQQINNMTLHPGHLQAVSIGQPGLVTLQAQPQELVQQSGLVATSISLPVVSNVSGVFTSHMPQGAVAPNPGGRSHPLPGVGGMEALPREGRTI</sequence>
<comment type="caution">
    <text evidence="2">The sequence shown here is derived from an EMBL/GenBank/DDBJ whole genome shotgun (WGS) entry which is preliminary data.</text>
</comment>
<organism evidence="2 3">
    <name type="scientific">Timema podura</name>
    <name type="common">Walking stick</name>
    <dbReference type="NCBI Taxonomy" id="61482"/>
    <lineage>
        <taxon>Eukaryota</taxon>
        <taxon>Metazoa</taxon>
        <taxon>Ecdysozoa</taxon>
        <taxon>Arthropoda</taxon>
        <taxon>Hexapoda</taxon>
        <taxon>Insecta</taxon>
        <taxon>Pterygota</taxon>
        <taxon>Neoptera</taxon>
        <taxon>Polyneoptera</taxon>
        <taxon>Phasmatodea</taxon>
        <taxon>Timematodea</taxon>
        <taxon>Timematoidea</taxon>
        <taxon>Timematidae</taxon>
        <taxon>Timema</taxon>
    </lineage>
</organism>
<feature type="non-terminal residue" evidence="2">
    <location>
        <position position="119"/>
    </location>
</feature>
<dbReference type="EMBL" id="CAJPIN010017529">
    <property type="protein sequence ID" value="CAG2061854.1"/>
    <property type="molecule type" value="Genomic_DNA"/>
</dbReference>
<keyword evidence="3" id="KW-1185">Reference proteome</keyword>
<feature type="region of interest" description="Disordered" evidence="1">
    <location>
        <begin position="1"/>
        <end position="36"/>
    </location>
</feature>
<accession>A0ABN7P499</accession>
<evidence type="ECO:0000313" key="3">
    <source>
        <dbReference type="Proteomes" id="UP001153148"/>
    </source>
</evidence>
<feature type="region of interest" description="Disordered" evidence="1">
    <location>
        <begin position="90"/>
        <end position="119"/>
    </location>
</feature>
<protein>
    <submittedName>
        <fullName evidence="2">Uncharacterized protein</fullName>
    </submittedName>
</protein>